<gene>
    <name evidence="4" type="ORF">CEE63_10905</name>
</gene>
<organism evidence="4 5">
    <name type="scientific">Stenotrophomonas maltophilia</name>
    <name type="common">Pseudomonas maltophilia</name>
    <name type="synonym">Xanthomonas maltophilia</name>
    <dbReference type="NCBI Taxonomy" id="40324"/>
    <lineage>
        <taxon>Bacteria</taxon>
        <taxon>Pseudomonadati</taxon>
        <taxon>Pseudomonadota</taxon>
        <taxon>Gammaproteobacteria</taxon>
        <taxon>Lysobacterales</taxon>
        <taxon>Lysobacteraceae</taxon>
        <taxon>Stenotrophomonas</taxon>
        <taxon>Stenotrophomonas maltophilia group</taxon>
    </lineage>
</organism>
<evidence type="ECO:0000313" key="4">
    <source>
        <dbReference type="EMBL" id="OWQ74283.1"/>
    </source>
</evidence>
<feature type="transmembrane region" description="Helical" evidence="2">
    <location>
        <begin position="210"/>
        <end position="230"/>
    </location>
</feature>
<evidence type="ECO:0000256" key="2">
    <source>
        <dbReference type="SAM" id="Phobius"/>
    </source>
</evidence>
<feature type="compositionally biased region" description="Basic and acidic residues" evidence="1">
    <location>
        <begin position="346"/>
        <end position="372"/>
    </location>
</feature>
<feature type="region of interest" description="Disordered" evidence="1">
    <location>
        <begin position="277"/>
        <end position="311"/>
    </location>
</feature>
<feature type="transmembrane region" description="Helical" evidence="2">
    <location>
        <begin position="143"/>
        <end position="176"/>
    </location>
</feature>
<dbReference type="AlphaFoldDB" id="A0A246I6D0"/>
<dbReference type="Proteomes" id="UP000197090">
    <property type="component" value="Unassembled WGS sequence"/>
</dbReference>
<protein>
    <submittedName>
        <fullName evidence="4">DUF4129 domain-containing protein</fullName>
    </submittedName>
</protein>
<feature type="region of interest" description="Disordered" evidence="1">
    <location>
        <begin position="334"/>
        <end position="372"/>
    </location>
</feature>
<feature type="domain" description="Protein-glutamine gamma-glutamyltransferase-like C-terminal" evidence="3">
    <location>
        <begin position="460"/>
        <end position="531"/>
    </location>
</feature>
<keyword evidence="2" id="KW-1133">Transmembrane helix</keyword>
<feature type="transmembrane region" description="Helical" evidence="2">
    <location>
        <begin position="32"/>
        <end position="55"/>
    </location>
</feature>
<evidence type="ECO:0000313" key="5">
    <source>
        <dbReference type="Proteomes" id="UP000197090"/>
    </source>
</evidence>
<feature type="transmembrane region" description="Helical" evidence="2">
    <location>
        <begin position="387"/>
        <end position="408"/>
    </location>
</feature>
<dbReference type="InterPro" id="IPR025403">
    <property type="entry name" value="TgpA-like_C"/>
</dbReference>
<keyword evidence="2" id="KW-0812">Transmembrane</keyword>
<dbReference type="RefSeq" id="WP_088497022.1">
    <property type="nucleotide sequence ID" value="NZ_NIVX01000071.1"/>
</dbReference>
<proteinExistence type="predicted"/>
<reference evidence="4 5" key="1">
    <citation type="submission" date="2017-06" db="EMBL/GenBank/DDBJ databases">
        <authorList>
            <person name="Kim H.J."/>
            <person name="Triplett B.A."/>
        </authorList>
    </citation>
    <scope>NUCLEOTIDE SEQUENCE [LARGE SCALE GENOMIC DNA]</scope>
    <source>
        <strain evidence="4 5">594</strain>
    </source>
</reference>
<evidence type="ECO:0000256" key="1">
    <source>
        <dbReference type="SAM" id="MobiDB-lite"/>
    </source>
</evidence>
<feature type="transmembrane region" description="Helical" evidence="2">
    <location>
        <begin position="75"/>
        <end position="95"/>
    </location>
</feature>
<sequence>MRIDRLDVVLRARSGWEAMELGSALSRRHARAVWGSWLLASAPLFVIFNALGWWLDAFGWAWLAMWWCKPLFERAPLYVLSRGIFGEPVGALAALRAQRSWGNAGFWGYLGWRRFSVLRSLCLPVNLLEGNAPAQRGARRRAVAAGAAGAAVVLTVACMAFEGVLVSGAIGAVFMFMPLELMSESWRAAWDMIGQDTPAWAQLGFNLACWLASVLIGPFYVGAGFGLYLNRRTQMEAWDVEIALRRLRERLLPAASTLALLLCLALPLASAPVHAQDAQTVAEQADGAKEDEDRAEEPATAANDPANTPTMIFGAAPVDTAGFRQAVNRAYEDPLQRPTRQVTRWKPIEQAEEKKKEDKTLQSDGSSKGERSNRKAGIAWLARLAEWGLWGLLGVLLLVLLLTARLWLPWLRGSGRRKAEAAPQVVVEQVELPVVLPPDVATQAGLLWDQGRPRQALALLYRASVRTVGERSGIALPPGATEAQCLRASRRMPDATDRDLFARIVRMWQYAAYGGRLPSRADFDALADTLRQQYRWLA</sequence>
<comment type="caution">
    <text evidence="4">The sequence shown here is derived from an EMBL/GenBank/DDBJ whole genome shotgun (WGS) entry which is preliminary data.</text>
</comment>
<accession>A0A246I6D0</accession>
<dbReference type="Pfam" id="PF13559">
    <property type="entry name" value="DUF4129"/>
    <property type="match status" value="1"/>
</dbReference>
<dbReference type="EMBL" id="NIVX01000071">
    <property type="protein sequence ID" value="OWQ74283.1"/>
    <property type="molecule type" value="Genomic_DNA"/>
</dbReference>
<name>A0A246I6D0_STEMA</name>
<evidence type="ECO:0000259" key="3">
    <source>
        <dbReference type="Pfam" id="PF13559"/>
    </source>
</evidence>
<feature type="transmembrane region" description="Helical" evidence="2">
    <location>
        <begin position="251"/>
        <end position="269"/>
    </location>
</feature>
<keyword evidence="2" id="KW-0472">Membrane</keyword>
<feature type="compositionally biased region" description="Low complexity" evidence="1">
    <location>
        <begin position="298"/>
        <end position="310"/>
    </location>
</feature>